<dbReference type="AlphaFoldDB" id="A0A173LRB7"/>
<evidence type="ECO:0000313" key="6">
    <source>
        <dbReference type="EMBL" id="ANI93522.1"/>
    </source>
</evidence>
<dbReference type="SUPFAM" id="SSF53474">
    <property type="entry name" value="alpha/beta-Hydrolases"/>
    <property type="match status" value="1"/>
</dbReference>
<dbReference type="GO" id="GO:0004252">
    <property type="term" value="F:serine-type endopeptidase activity"/>
    <property type="evidence" value="ECO:0007669"/>
    <property type="project" value="InterPro"/>
</dbReference>
<dbReference type="PANTHER" id="PTHR42881:SF13">
    <property type="entry name" value="PROLYL ENDOPEPTIDASE"/>
    <property type="match status" value="1"/>
</dbReference>
<dbReference type="GO" id="GO:0070012">
    <property type="term" value="F:oligopeptidase activity"/>
    <property type="evidence" value="ECO:0007669"/>
    <property type="project" value="TreeGrafter"/>
</dbReference>
<dbReference type="InterPro" id="IPR002470">
    <property type="entry name" value="Peptidase_S9A"/>
</dbReference>
<dbReference type="Gene3D" id="3.40.50.1820">
    <property type="entry name" value="alpha/beta hydrolase"/>
    <property type="match status" value="1"/>
</dbReference>
<dbReference type="Pfam" id="PF00326">
    <property type="entry name" value="Peptidase_S9"/>
    <property type="match status" value="1"/>
</dbReference>
<evidence type="ECO:0000256" key="2">
    <source>
        <dbReference type="ARBA" id="ARBA00022801"/>
    </source>
</evidence>
<evidence type="ECO:0000256" key="1">
    <source>
        <dbReference type="ARBA" id="ARBA00022670"/>
    </source>
</evidence>
<evidence type="ECO:0000313" key="7">
    <source>
        <dbReference type="Proteomes" id="UP000186104"/>
    </source>
</evidence>
<keyword evidence="3" id="KW-0720">Serine protease</keyword>
<keyword evidence="1" id="KW-0645">Protease</keyword>
<keyword evidence="7" id="KW-1185">Reference proteome</keyword>
<evidence type="ECO:0000259" key="5">
    <source>
        <dbReference type="Pfam" id="PF02897"/>
    </source>
</evidence>
<dbReference type="Gene3D" id="2.130.10.120">
    <property type="entry name" value="Prolyl oligopeptidase, N-terminal domain"/>
    <property type="match status" value="1"/>
</dbReference>
<feature type="domain" description="Peptidase S9A N-terminal" evidence="5">
    <location>
        <begin position="6"/>
        <end position="267"/>
    </location>
</feature>
<dbReference type="KEGG" id="dtm:BJL86_2762"/>
<dbReference type="GO" id="GO:0006508">
    <property type="term" value="P:proteolysis"/>
    <property type="evidence" value="ECO:0007669"/>
    <property type="project" value="UniProtKB-KW"/>
</dbReference>
<proteinExistence type="predicted"/>
<dbReference type="GO" id="GO:0005829">
    <property type="term" value="C:cytosol"/>
    <property type="evidence" value="ECO:0007669"/>
    <property type="project" value="TreeGrafter"/>
</dbReference>
<dbReference type="InterPro" id="IPR023302">
    <property type="entry name" value="Pept_S9A_N"/>
</dbReference>
<dbReference type="SUPFAM" id="SSF50993">
    <property type="entry name" value="Peptidase/esterase 'gauge' domain"/>
    <property type="match status" value="1"/>
</dbReference>
<dbReference type="InterPro" id="IPR029058">
    <property type="entry name" value="AB_hydrolase_fold"/>
</dbReference>
<dbReference type="PRINTS" id="PR00862">
    <property type="entry name" value="PROLIGOPTASE"/>
</dbReference>
<dbReference type="Proteomes" id="UP000186104">
    <property type="component" value="Chromosome"/>
</dbReference>
<name>A0A173LRB7_9ACTN</name>
<dbReference type="PANTHER" id="PTHR42881">
    <property type="entry name" value="PROLYL ENDOPEPTIDASE"/>
    <property type="match status" value="1"/>
</dbReference>
<accession>A0A173LRB7</accession>
<feature type="domain" description="Peptidase S9 prolyl oligopeptidase catalytic" evidence="4">
    <location>
        <begin position="477"/>
        <end position="679"/>
    </location>
</feature>
<dbReference type="InterPro" id="IPR001375">
    <property type="entry name" value="Peptidase_S9_cat"/>
</dbReference>
<gene>
    <name evidence="6" type="ORF">BJL86_2762</name>
</gene>
<evidence type="ECO:0000259" key="4">
    <source>
        <dbReference type="Pfam" id="PF00326"/>
    </source>
</evidence>
<keyword evidence="2" id="KW-0378">Hydrolase</keyword>
<organism evidence="6 7">
    <name type="scientific">Dietzia timorensis</name>
    <dbReference type="NCBI Taxonomy" id="499555"/>
    <lineage>
        <taxon>Bacteria</taxon>
        <taxon>Bacillati</taxon>
        <taxon>Actinomycetota</taxon>
        <taxon>Actinomycetes</taxon>
        <taxon>Mycobacteriales</taxon>
        <taxon>Dietziaceae</taxon>
        <taxon>Dietzia</taxon>
    </lineage>
</organism>
<protein>
    <submittedName>
        <fullName evidence="6">Putative peptidase y4nA</fullName>
    </submittedName>
</protein>
<reference evidence="6 7" key="1">
    <citation type="submission" date="2016-06" db="EMBL/GenBank/DDBJ databases">
        <title>Complete genome sequence of a saline-alkali tolerant type strain Dietzia timorensis ID05-A0528T.</title>
        <authorList>
            <person name="Wu X."/>
        </authorList>
    </citation>
    <scope>NUCLEOTIDE SEQUENCE [LARGE SCALE GENOMIC DNA]</scope>
    <source>
        <strain evidence="6 7">ID05-A0528</strain>
    </source>
</reference>
<sequence>MHYGHMTDNANPNDTSDPHLWLEEVEGADALDFARTRSDATLAAAEADPEYLALERDARSILDASDRIPWSQIRGDWAYNFWRDASHPRGIWRRMPLSQFMTSGGPDPASSHWELLLDVDALAAEEGVNWVYAGTVVRRPADDRALCLLSKGGADAVVVREFDLATADFVPGGLWLDEAKQDVSWVDEDTVAVVSAAEAATSSGYGRRVKLWRRGEGLATEAIWEGEVDDVAVGFSKDPETGREVATRALDFHNAAYAVRSGPEEDWLPLDLPTDCRLVQTAEHLILLPRGAAEVAGTQIPAGGIGALRWSDVIDGSLRADVLWEPSERQALEDISVTRSGLLCTVLDDVQSSLFWLRPGDNGWSHTPVEGLGEHAEVTVTATDRFTSDVAVLALSNPVTPPSLVTIDGDVLAQTPTRFDAKNVVVEQYFAESDDGTRVPYFVMRRSDVDGPAPTVLYGYGGFEIAMTPSYAALRGKLWLERGGHYVVAGIRGGGEYGPGWHAAALREKRPRAYEDFAAVARDVVRRGLTTPAKLGAYGGSNGGLLMGVMLTRYPELFGAIGCAVPLLDMRRYNRLLAGASWMAEYGDPDVPGDWEFISRYSPYQQVSEAAERTYPPVFLTTSTRDDRVHPGHARKMVAALEAAGHDVTYFENTEGGHAGAADNSQEARKNALLYWFLAKRLGLY</sequence>
<dbReference type="STRING" id="499555.BJL86_2762"/>
<dbReference type="Pfam" id="PF02897">
    <property type="entry name" value="Peptidase_S9_N"/>
    <property type="match status" value="1"/>
</dbReference>
<dbReference type="InterPro" id="IPR051167">
    <property type="entry name" value="Prolyl_oligopep/macrocyclase"/>
</dbReference>
<dbReference type="EMBL" id="CP015961">
    <property type="protein sequence ID" value="ANI93522.1"/>
    <property type="molecule type" value="Genomic_DNA"/>
</dbReference>
<evidence type="ECO:0000256" key="3">
    <source>
        <dbReference type="ARBA" id="ARBA00022825"/>
    </source>
</evidence>